<evidence type="ECO:0000259" key="2">
    <source>
        <dbReference type="SMART" id="SM00047"/>
    </source>
</evidence>
<name>A0A3P3RDF5_9EURY</name>
<keyword evidence="1" id="KW-0378">Hydrolase</keyword>
<evidence type="ECO:0000256" key="1">
    <source>
        <dbReference type="ARBA" id="ARBA00022801"/>
    </source>
</evidence>
<keyword evidence="4" id="KW-1185">Reference proteome</keyword>
<feature type="domain" description="Mannosyl-glycoprotein endo-beta-N-acetylglucosamidase-like" evidence="2">
    <location>
        <begin position="57"/>
        <end position="186"/>
    </location>
</feature>
<comment type="caution">
    <text evidence="3">The sequence shown here is derived from an EMBL/GenBank/DDBJ whole genome shotgun (WGS) entry which is preliminary data.</text>
</comment>
<evidence type="ECO:0000313" key="3">
    <source>
        <dbReference type="EMBL" id="RRJ31435.1"/>
    </source>
</evidence>
<dbReference type="AlphaFoldDB" id="A0A3P3RDF5"/>
<dbReference type="Pfam" id="PF01832">
    <property type="entry name" value="Glucosaminidase"/>
    <property type="match status" value="1"/>
</dbReference>
<dbReference type="InterPro" id="IPR051056">
    <property type="entry name" value="Glycosyl_Hydrolase_73"/>
</dbReference>
<organism evidence="3 4">
    <name type="scientific">Halocatena pleomorpha</name>
    <dbReference type="NCBI Taxonomy" id="1785090"/>
    <lineage>
        <taxon>Archaea</taxon>
        <taxon>Methanobacteriati</taxon>
        <taxon>Methanobacteriota</taxon>
        <taxon>Stenosarchaea group</taxon>
        <taxon>Halobacteria</taxon>
        <taxon>Halobacteriales</taxon>
        <taxon>Natronomonadaceae</taxon>
        <taxon>Halocatena</taxon>
    </lineage>
</organism>
<dbReference type="InterPro" id="IPR002901">
    <property type="entry name" value="MGlyc_endo_b_GlcNAc-like_dom"/>
</dbReference>
<evidence type="ECO:0000313" key="4">
    <source>
        <dbReference type="Proteomes" id="UP000282322"/>
    </source>
</evidence>
<dbReference type="PANTHER" id="PTHR33308:SF9">
    <property type="entry name" value="PEPTIDOGLYCAN HYDROLASE FLGJ"/>
    <property type="match status" value="1"/>
</dbReference>
<dbReference type="PANTHER" id="PTHR33308">
    <property type="entry name" value="PEPTIDOGLYCAN HYDROLASE FLGJ"/>
    <property type="match status" value="1"/>
</dbReference>
<gene>
    <name evidence="3" type="ORF">EIK79_06880</name>
</gene>
<accession>A0A3P3RDF5</accession>
<dbReference type="EMBL" id="RRCH01000014">
    <property type="protein sequence ID" value="RRJ31435.1"/>
    <property type="molecule type" value="Genomic_DNA"/>
</dbReference>
<dbReference type="GO" id="GO:0004040">
    <property type="term" value="F:amidase activity"/>
    <property type="evidence" value="ECO:0007669"/>
    <property type="project" value="InterPro"/>
</dbReference>
<dbReference type="InterPro" id="IPR006311">
    <property type="entry name" value="TAT_signal"/>
</dbReference>
<reference evidence="3 4" key="1">
    <citation type="submission" date="2018-11" db="EMBL/GenBank/DDBJ databases">
        <title>Taxonoimc description of Halomarina strain SPP-AMP-1.</title>
        <authorList>
            <person name="Pal Y."/>
            <person name="Srinivasana K."/>
            <person name="Verma A."/>
            <person name="Kumar P."/>
        </authorList>
    </citation>
    <scope>NUCLEOTIDE SEQUENCE [LARGE SCALE GENOMIC DNA]</scope>
    <source>
        <strain evidence="3 4">SPP-AMP-1</strain>
    </source>
</reference>
<dbReference type="Gene3D" id="1.10.530.10">
    <property type="match status" value="1"/>
</dbReference>
<dbReference type="PROSITE" id="PS51318">
    <property type="entry name" value="TAT"/>
    <property type="match status" value="1"/>
</dbReference>
<sequence>MTSNLTRRSVLKALGSTSILMAGSVSFSSRPAAAYTIDSDLRRPADVTGRQLNAAVGAMSPGSPLVGLGDPWVDVQATRNINAVYMAAHAALESAWGRSDIAQEKNNIYGFDARDICPAECADEYDSFEQCVREVMEYIDREYLTPGGTYYEGATLRGMNVHYATDPQWAEKIAGIMDDLETNLPDG</sequence>
<dbReference type="Proteomes" id="UP000282322">
    <property type="component" value="Unassembled WGS sequence"/>
</dbReference>
<protein>
    <recommendedName>
        <fullName evidence="2">Mannosyl-glycoprotein endo-beta-N-acetylglucosamidase-like domain-containing protein</fullName>
    </recommendedName>
</protein>
<dbReference type="SMART" id="SM00047">
    <property type="entry name" value="LYZ2"/>
    <property type="match status" value="1"/>
</dbReference>
<proteinExistence type="predicted"/>